<evidence type="ECO:0000256" key="2">
    <source>
        <dbReference type="ARBA" id="ARBA00013161"/>
    </source>
</evidence>
<comment type="caution">
    <text evidence="9">The sequence shown here is derived from an EMBL/GenBank/DDBJ whole genome shotgun (WGS) entry which is preliminary data.</text>
</comment>
<proteinExistence type="inferred from homology"/>
<dbReference type="Gene3D" id="1.10.240.10">
    <property type="entry name" value="Tyrosyl-Transfer RNA Synthetase"/>
    <property type="match status" value="1"/>
</dbReference>
<dbReference type="PRINTS" id="PR01039">
    <property type="entry name" value="TRNASYNTHTRP"/>
</dbReference>
<feature type="non-terminal residue" evidence="9">
    <location>
        <position position="258"/>
    </location>
</feature>
<dbReference type="GO" id="GO:0005524">
    <property type="term" value="F:ATP binding"/>
    <property type="evidence" value="ECO:0007669"/>
    <property type="project" value="UniProtKB-KW"/>
</dbReference>
<protein>
    <recommendedName>
        <fullName evidence="2">tryptophan--tRNA ligase</fullName>
        <ecNumber evidence="2">6.1.1.2</ecNumber>
    </recommendedName>
</protein>
<dbReference type="FunFam" id="1.10.240.10:FF:000005">
    <property type="entry name" value="Tryptophan--tRNA ligase"/>
    <property type="match status" value="1"/>
</dbReference>
<dbReference type="PANTHER" id="PTHR43766">
    <property type="entry name" value="TRYPTOPHAN--TRNA LIGASE, MITOCHONDRIAL"/>
    <property type="match status" value="1"/>
</dbReference>
<dbReference type="InterPro" id="IPR014729">
    <property type="entry name" value="Rossmann-like_a/b/a_fold"/>
</dbReference>
<dbReference type="InterPro" id="IPR002305">
    <property type="entry name" value="aa-tRNA-synth_Ic"/>
</dbReference>
<keyword evidence="3" id="KW-0436">Ligase</keyword>
<evidence type="ECO:0000256" key="7">
    <source>
        <dbReference type="ARBA" id="ARBA00023146"/>
    </source>
</evidence>
<dbReference type="EMBL" id="BARW01026804">
    <property type="protein sequence ID" value="GAJ09476.1"/>
    <property type="molecule type" value="Genomic_DNA"/>
</dbReference>
<comment type="similarity">
    <text evidence="1">Belongs to the class-I aminoacyl-tRNA synthetase family.</text>
</comment>
<dbReference type="AlphaFoldDB" id="X1V969"/>
<evidence type="ECO:0000256" key="1">
    <source>
        <dbReference type="ARBA" id="ARBA00005594"/>
    </source>
</evidence>
<dbReference type="GO" id="GO:0004830">
    <property type="term" value="F:tryptophan-tRNA ligase activity"/>
    <property type="evidence" value="ECO:0007669"/>
    <property type="project" value="UniProtKB-EC"/>
</dbReference>
<evidence type="ECO:0000256" key="8">
    <source>
        <dbReference type="ARBA" id="ARBA00049929"/>
    </source>
</evidence>
<accession>X1V969</accession>
<evidence type="ECO:0000256" key="3">
    <source>
        <dbReference type="ARBA" id="ARBA00022598"/>
    </source>
</evidence>
<dbReference type="Gene3D" id="3.40.50.620">
    <property type="entry name" value="HUPs"/>
    <property type="match status" value="1"/>
</dbReference>
<evidence type="ECO:0000256" key="6">
    <source>
        <dbReference type="ARBA" id="ARBA00022917"/>
    </source>
</evidence>
<sequence>QKNIHEMMLDWLAAGLDPQKSILFVQSHVPEVMQLHTLLSMVTPLSWLLRVPTFKEKVKLQPHNVNYGLVGYPVLMTADIVLYKAEVVPVGEDQLPHLELAREIARRFNNLFGNTFPEPEAKLTSFPSILGLDGKEKMSKQLGNDIEIALSDEATIERVMTAVTDPARRYRDDPGHPEICNIYRLQRYFNPLQLDDIAEQCRSAKIGCVDCKMLLAREINSTLKPFRERRATLAGRPKYVTSVLADGAQRAQVIARET</sequence>
<dbReference type="EC" id="6.1.1.2" evidence="2"/>
<keyword evidence="5" id="KW-0067">ATP-binding</keyword>
<keyword evidence="7" id="KW-0030">Aminoacyl-tRNA synthetase</keyword>
<evidence type="ECO:0000256" key="5">
    <source>
        <dbReference type="ARBA" id="ARBA00022840"/>
    </source>
</evidence>
<dbReference type="SUPFAM" id="SSF52374">
    <property type="entry name" value="Nucleotidylyl transferase"/>
    <property type="match status" value="1"/>
</dbReference>
<comment type="catalytic activity">
    <reaction evidence="8">
        <text>tRNA(Trp) + L-tryptophan + ATP = L-tryptophyl-tRNA(Trp) + AMP + diphosphate + H(+)</text>
        <dbReference type="Rhea" id="RHEA:24080"/>
        <dbReference type="Rhea" id="RHEA-COMP:9671"/>
        <dbReference type="Rhea" id="RHEA-COMP:9705"/>
        <dbReference type="ChEBI" id="CHEBI:15378"/>
        <dbReference type="ChEBI" id="CHEBI:30616"/>
        <dbReference type="ChEBI" id="CHEBI:33019"/>
        <dbReference type="ChEBI" id="CHEBI:57912"/>
        <dbReference type="ChEBI" id="CHEBI:78442"/>
        <dbReference type="ChEBI" id="CHEBI:78535"/>
        <dbReference type="ChEBI" id="CHEBI:456215"/>
        <dbReference type="EC" id="6.1.1.2"/>
    </reaction>
</comment>
<dbReference type="GO" id="GO:0005829">
    <property type="term" value="C:cytosol"/>
    <property type="evidence" value="ECO:0007669"/>
    <property type="project" value="TreeGrafter"/>
</dbReference>
<name>X1V969_9ZZZZ</name>
<keyword evidence="6" id="KW-0648">Protein biosynthesis</keyword>
<dbReference type="InterPro" id="IPR050203">
    <property type="entry name" value="Trp-tRNA_synthetase"/>
</dbReference>
<keyword evidence="4" id="KW-0547">Nucleotide-binding</keyword>
<dbReference type="CDD" id="cd00806">
    <property type="entry name" value="TrpRS_core"/>
    <property type="match status" value="1"/>
</dbReference>
<dbReference type="GO" id="GO:0006436">
    <property type="term" value="P:tryptophanyl-tRNA aminoacylation"/>
    <property type="evidence" value="ECO:0007669"/>
    <property type="project" value="InterPro"/>
</dbReference>
<feature type="non-terminal residue" evidence="9">
    <location>
        <position position="1"/>
    </location>
</feature>
<dbReference type="Pfam" id="PF00579">
    <property type="entry name" value="tRNA-synt_1b"/>
    <property type="match status" value="1"/>
</dbReference>
<evidence type="ECO:0000256" key="4">
    <source>
        <dbReference type="ARBA" id="ARBA00022741"/>
    </source>
</evidence>
<dbReference type="NCBIfam" id="TIGR00233">
    <property type="entry name" value="trpS"/>
    <property type="match status" value="1"/>
</dbReference>
<dbReference type="InterPro" id="IPR002306">
    <property type="entry name" value="Trp-tRNA-ligase"/>
</dbReference>
<reference evidence="9" key="1">
    <citation type="journal article" date="2014" name="Front. Microbiol.">
        <title>High frequency of phylogenetically diverse reductive dehalogenase-homologous genes in deep subseafloor sedimentary metagenomes.</title>
        <authorList>
            <person name="Kawai M."/>
            <person name="Futagami T."/>
            <person name="Toyoda A."/>
            <person name="Takaki Y."/>
            <person name="Nishi S."/>
            <person name="Hori S."/>
            <person name="Arai W."/>
            <person name="Tsubouchi T."/>
            <person name="Morono Y."/>
            <person name="Uchiyama I."/>
            <person name="Ito T."/>
            <person name="Fujiyama A."/>
            <person name="Inagaki F."/>
            <person name="Takami H."/>
        </authorList>
    </citation>
    <scope>NUCLEOTIDE SEQUENCE</scope>
    <source>
        <strain evidence="9">Expedition CK06-06</strain>
    </source>
</reference>
<dbReference type="PANTHER" id="PTHR43766:SF1">
    <property type="entry name" value="TRYPTOPHAN--TRNA LIGASE, MITOCHONDRIAL"/>
    <property type="match status" value="1"/>
</dbReference>
<evidence type="ECO:0000313" key="9">
    <source>
        <dbReference type="EMBL" id="GAJ09476.1"/>
    </source>
</evidence>
<gene>
    <name evidence="9" type="ORF">S12H4_43639</name>
</gene>
<organism evidence="9">
    <name type="scientific">marine sediment metagenome</name>
    <dbReference type="NCBI Taxonomy" id="412755"/>
    <lineage>
        <taxon>unclassified sequences</taxon>
        <taxon>metagenomes</taxon>
        <taxon>ecological metagenomes</taxon>
    </lineage>
</organism>